<dbReference type="Proteomes" id="UP001485459">
    <property type="component" value="Chromosome"/>
</dbReference>
<dbReference type="RefSeq" id="WP_341835054.1">
    <property type="nucleotide sequence ID" value="NZ_CP149822.1"/>
</dbReference>
<feature type="chain" id="PRO_5046449735" description="Long-chain fatty acid transport protein" evidence="1">
    <location>
        <begin position="21"/>
        <end position="408"/>
    </location>
</feature>
<keyword evidence="3" id="KW-1185">Reference proteome</keyword>
<evidence type="ECO:0008006" key="4">
    <source>
        <dbReference type="Google" id="ProtNLM"/>
    </source>
</evidence>
<organism evidence="2 3">
    <name type="scientific">Chitinophaga pollutisoli</name>
    <dbReference type="NCBI Taxonomy" id="3133966"/>
    <lineage>
        <taxon>Bacteria</taxon>
        <taxon>Pseudomonadati</taxon>
        <taxon>Bacteroidota</taxon>
        <taxon>Chitinophagia</taxon>
        <taxon>Chitinophagales</taxon>
        <taxon>Chitinophagaceae</taxon>
        <taxon>Chitinophaga</taxon>
    </lineage>
</organism>
<sequence length="408" mass="45128">MTRIYTTVCFLLLISGRVAAQKGVNSLYSAFGIGDLEERDYSRNFGVGSAGIARQSGQFLNEQNPASYTALPMQMFYFEAGMSGKTVQYNTASNSQSAGDIAFRRFAVGFKAHERWGISIGLMPYSRVDYKMLNTTPIEGVAENVRNAIEGSGGLNRLYISNGVRITKNLSAGVSSAIIFGPINTIDSLASDAVHTSRDLYYRNLNFTAGLQYLGKIGDWTLGAGANYRLATTLRGSGDFSIRSSDGTVLYQEKTTSAEYKIPSQLGLGLSAGTGNLTWLADYKQQDWRNANKSGASYQYMKAERYAGGMEFNFRRLDFYGREAEGMVLQLGAAFQKNYIQVKEQPLEDFSVSAGVSLPSRTGHLRYYLGVEGGQRGVTTKGLVQENYFNVVLHLSLRDNWFYKRREL</sequence>
<evidence type="ECO:0000313" key="3">
    <source>
        <dbReference type="Proteomes" id="UP001485459"/>
    </source>
</evidence>
<feature type="signal peptide" evidence="1">
    <location>
        <begin position="1"/>
        <end position="20"/>
    </location>
</feature>
<reference evidence="3" key="1">
    <citation type="submission" date="2024-03" db="EMBL/GenBank/DDBJ databases">
        <title>Chitinophaga horti sp. nov., isolated from garden soil.</title>
        <authorList>
            <person name="Lee D.S."/>
            <person name="Han D.M."/>
            <person name="Baek J.H."/>
            <person name="Choi D.G."/>
            <person name="Jeon J.H."/>
            <person name="Jeon C.O."/>
        </authorList>
    </citation>
    <scope>NUCLEOTIDE SEQUENCE [LARGE SCALE GENOMIC DNA]</scope>
    <source>
        <strain evidence="3">GPA1</strain>
    </source>
</reference>
<gene>
    <name evidence="2" type="ORF">WJU16_19315</name>
</gene>
<protein>
    <recommendedName>
        <fullName evidence="4">Long-chain fatty acid transport protein</fullName>
    </recommendedName>
</protein>
<keyword evidence="1" id="KW-0732">Signal</keyword>
<accession>A0ABZ2YLA5</accession>
<proteinExistence type="predicted"/>
<evidence type="ECO:0000256" key="1">
    <source>
        <dbReference type="SAM" id="SignalP"/>
    </source>
</evidence>
<name>A0ABZ2YLA5_9BACT</name>
<evidence type="ECO:0000313" key="2">
    <source>
        <dbReference type="EMBL" id="WZN40122.1"/>
    </source>
</evidence>
<dbReference type="Gene3D" id="2.40.160.60">
    <property type="entry name" value="Outer membrane protein transport protein (OMPP1/FadL/TodX)"/>
    <property type="match status" value="1"/>
</dbReference>
<dbReference type="SUPFAM" id="SSF56935">
    <property type="entry name" value="Porins"/>
    <property type="match status" value="1"/>
</dbReference>
<dbReference type="EMBL" id="CP149822">
    <property type="protein sequence ID" value="WZN40122.1"/>
    <property type="molecule type" value="Genomic_DNA"/>
</dbReference>